<reference evidence="4" key="2">
    <citation type="submission" date="2024-10" db="UniProtKB">
        <authorList>
            <consortium name="EnsemblProtists"/>
        </authorList>
    </citation>
    <scope>IDENTIFICATION</scope>
</reference>
<dbReference type="GO" id="GO:0051010">
    <property type="term" value="F:microtubule plus-end binding"/>
    <property type="evidence" value="ECO:0007669"/>
    <property type="project" value="TreeGrafter"/>
</dbReference>
<dbReference type="KEGG" id="ehx:EMIHUDRAFT_76170"/>
<name>A0A0D3IWY7_EMIH1</name>
<dbReference type="Pfam" id="PF01302">
    <property type="entry name" value="CAP_GLY"/>
    <property type="match status" value="1"/>
</dbReference>
<dbReference type="RefSeq" id="XP_005768201.1">
    <property type="nucleotide sequence ID" value="XM_005768144.1"/>
</dbReference>
<dbReference type="STRING" id="2903.R1C119"/>
<dbReference type="GO" id="GO:0005634">
    <property type="term" value="C:nucleus"/>
    <property type="evidence" value="ECO:0007669"/>
    <property type="project" value="TreeGrafter"/>
</dbReference>
<evidence type="ECO:0000256" key="1">
    <source>
        <dbReference type="ARBA" id="ARBA00004496"/>
    </source>
</evidence>
<feature type="domain" description="CAP-Gly" evidence="3">
    <location>
        <begin position="79"/>
        <end position="119"/>
    </location>
</feature>
<dbReference type="PANTHER" id="PTHR18916">
    <property type="entry name" value="DYNACTIN 1-RELATED MICROTUBULE-BINDING"/>
    <property type="match status" value="1"/>
</dbReference>
<keyword evidence="5" id="KW-1185">Reference proteome</keyword>
<dbReference type="AlphaFoldDB" id="A0A0D3IWY7"/>
<dbReference type="eggNOG" id="KOG3206">
    <property type="taxonomic scope" value="Eukaryota"/>
</dbReference>
<dbReference type="HOGENOM" id="CLU_2067600_0_0_1"/>
<evidence type="ECO:0000259" key="3">
    <source>
        <dbReference type="Pfam" id="PF01302"/>
    </source>
</evidence>
<dbReference type="GeneID" id="17261931"/>
<dbReference type="Gene3D" id="2.30.30.190">
    <property type="entry name" value="CAP Gly-rich-like domain"/>
    <property type="match status" value="1"/>
</dbReference>
<evidence type="ECO:0000313" key="4">
    <source>
        <dbReference type="EnsemblProtists" id="EOD15772"/>
    </source>
</evidence>
<keyword evidence="2" id="KW-0963">Cytoplasm</keyword>
<dbReference type="PaxDb" id="2903-EOD15772"/>
<dbReference type="EnsemblProtists" id="EOD15772">
    <property type="protein sequence ID" value="EOD15772"/>
    <property type="gene ID" value="EMIHUDRAFT_76170"/>
</dbReference>
<dbReference type="GO" id="GO:0031122">
    <property type="term" value="P:cytoplasmic microtubule organization"/>
    <property type="evidence" value="ECO:0007669"/>
    <property type="project" value="TreeGrafter"/>
</dbReference>
<accession>A0A0D3IWY7</accession>
<dbReference type="InterPro" id="IPR000938">
    <property type="entry name" value="CAP-Gly_domain"/>
</dbReference>
<dbReference type="InterPro" id="IPR036859">
    <property type="entry name" value="CAP-Gly_dom_sf"/>
</dbReference>
<dbReference type="SUPFAM" id="SSF74924">
    <property type="entry name" value="Cap-Gly domain"/>
    <property type="match status" value="1"/>
</dbReference>
<organism evidence="4 5">
    <name type="scientific">Emiliania huxleyi (strain CCMP1516)</name>
    <dbReference type="NCBI Taxonomy" id="280463"/>
    <lineage>
        <taxon>Eukaryota</taxon>
        <taxon>Haptista</taxon>
        <taxon>Haptophyta</taxon>
        <taxon>Prymnesiophyceae</taxon>
        <taxon>Isochrysidales</taxon>
        <taxon>Noelaerhabdaceae</taxon>
        <taxon>Emiliania</taxon>
    </lineage>
</organism>
<dbReference type="GO" id="GO:0005737">
    <property type="term" value="C:cytoplasm"/>
    <property type="evidence" value="ECO:0007669"/>
    <property type="project" value="UniProtKB-SubCell"/>
</dbReference>
<dbReference type="GO" id="GO:0035371">
    <property type="term" value="C:microtubule plus-end"/>
    <property type="evidence" value="ECO:0007669"/>
    <property type="project" value="TreeGrafter"/>
</dbReference>
<comment type="subcellular location">
    <subcellularLocation>
        <location evidence="1">Cytoplasm</location>
    </subcellularLocation>
</comment>
<dbReference type="PANTHER" id="PTHR18916:SF85">
    <property type="entry name" value="TUBULIN-FOLDING COFACTOR B"/>
    <property type="match status" value="1"/>
</dbReference>
<sequence length="119" mass="13395">PTGYFSPLDGYTLHITDLDPHSLSAGGGLEDVNLVKKYEISEEDYLKREDNFRAWKEAKKREDPSCEESYKELAERITVGDRCEVTLGGKRGEVRYVGKIPAIAAGWWVGVQYDEPVGK</sequence>
<dbReference type="Proteomes" id="UP000013827">
    <property type="component" value="Unassembled WGS sequence"/>
</dbReference>
<reference evidence="5" key="1">
    <citation type="journal article" date="2013" name="Nature">
        <title>Pan genome of the phytoplankton Emiliania underpins its global distribution.</title>
        <authorList>
            <person name="Read B.A."/>
            <person name="Kegel J."/>
            <person name="Klute M.J."/>
            <person name="Kuo A."/>
            <person name="Lefebvre S.C."/>
            <person name="Maumus F."/>
            <person name="Mayer C."/>
            <person name="Miller J."/>
            <person name="Monier A."/>
            <person name="Salamov A."/>
            <person name="Young J."/>
            <person name="Aguilar M."/>
            <person name="Claverie J.M."/>
            <person name="Frickenhaus S."/>
            <person name="Gonzalez K."/>
            <person name="Herman E.K."/>
            <person name="Lin Y.C."/>
            <person name="Napier J."/>
            <person name="Ogata H."/>
            <person name="Sarno A.F."/>
            <person name="Shmutz J."/>
            <person name="Schroeder D."/>
            <person name="de Vargas C."/>
            <person name="Verret F."/>
            <person name="von Dassow P."/>
            <person name="Valentin K."/>
            <person name="Van de Peer Y."/>
            <person name="Wheeler G."/>
            <person name="Dacks J.B."/>
            <person name="Delwiche C.F."/>
            <person name="Dyhrman S.T."/>
            <person name="Glockner G."/>
            <person name="John U."/>
            <person name="Richards T."/>
            <person name="Worden A.Z."/>
            <person name="Zhang X."/>
            <person name="Grigoriev I.V."/>
            <person name="Allen A.E."/>
            <person name="Bidle K."/>
            <person name="Borodovsky M."/>
            <person name="Bowler C."/>
            <person name="Brownlee C."/>
            <person name="Cock J.M."/>
            <person name="Elias M."/>
            <person name="Gladyshev V.N."/>
            <person name="Groth M."/>
            <person name="Guda C."/>
            <person name="Hadaegh A."/>
            <person name="Iglesias-Rodriguez M.D."/>
            <person name="Jenkins J."/>
            <person name="Jones B.M."/>
            <person name="Lawson T."/>
            <person name="Leese F."/>
            <person name="Lindquist E."/>
            <person name="Lobanov A."/>
            <person name="Lomsadze A."/>
            <person name="Malik S.B."/>
            <person name="Marsh M.E."/>
            <person name="Mackinder L."/>
            <person name="Mock T."/>
            <person name="Mueller-Roeber B."/>
            <person name="Pagarete A."/>
            <person name="Parker M."/>
            <person name="Probert I."/>
            <person name="Quesneville H."/>
            <person name="Raines C."/>
            <person name="Rensing S.A."/>
            <person name="Riano-Pachon D.M."/>
            <person name="Richier S."/>
            <person name="Rokitta S."/>
            <person name="Shiraiwa Y."/>
            <person name="Soanes D.M."/>
            <person name="van der Giezen M."/>
            <person name="Wahlund T.M."/>
            <person name="Williams B."/>
            <person name="Wilson W."/>
            <person name="Wolfe G."/>
            <person name="Wurch L.L."/>
        </authorList>
    </citation>
    <scope>NUCLEOTIDE SEQUENCE</scope>
</reference>
<evidence type="ECO:0000256" key="2">
    <source>
        <dbReference type="ARBA" id="ARBA00022490"/>
    </source>
</evidence>
<evidence type="ECO:0000313" key="5">
    <source>
        <dbReference type="Proteomes" id="UP000013827"/>
    </source>
</evidence>
<proteinExistence type="predicted"/>
<protein>
    <recommendedName>
        <fullName evidence="3">CAP-Gly domain-containing protein</fullName>
    </recommendedName>
</protein>